<dbReference type="HOGENOM" id="CLU_181662_0_0_1"/>
<accession>W7E7T1</accession>
<keyword evidence="3" id="KW-1185">Reference proteome</keyword>
<dbReference type="AlphaFoldDB" id="W7E7T1"/>
<dbReference type="RefSeq" id="XP_014553816.1">
    <property type="nucleotide sequence ID" value="XM_014698330.1"/>
</dbReference>
<keyword evidence="1" id="KW-0732">Signal</keyword>
<gene>
    <name evidence="2" type="ORF">COCVIDRAFT_40243</name>
</gene>
<dbReference type="EMBL" id="KI968771">
    <property type="protein sequence ID" value="EUN24241.1"/>
    <property type="molecule type" value="Genomic_DNA"/>
</dbReference>
<evidence type="ECO:0000313" key="2">
    <source>
        <dbReference type="EMBL" id="EUN24241.1"/>
    </source>
</evidence>
<reference evidence="2 3" key="1">
    <citation type="journal article" date="2013" name="PLoS Genet.">
        <title>Comparative genome structure, secondary metabolite, and effector coding capacity across Cochliobolus pathogens.</title>
        <authorList>
            <person name="Condon B.J."/>
            <person name="Leng Y."/>
            <person name="Wu D."/>
            <person name="Bushley K.E."/>
            <person name="Ohm R.A."/>
            <person name="Otillar R."/>
            <person name="Martin J."/>
            <person name="Schackwitz W."/>
            <person name="Grimwood J."/>
            <person name="MohdZainudin N."/>
            <person name="Xue C."/>
            <person name="Wang R."/>
            <person name="Manning V.A."/>
            <person name="Dhillon B."/>
            <person name="Tu Z.J."/>
            <person name="Steffenson B.J."/>
            <person name="Salamov A."/>
            <person name="Sun H."/>
            <person name="Lowry S."/>
            <person name="LaButti K."/>
            <person name="Han J."/>
            <person name="Copeland A."/>
            <person name="Lindquist E."/>
            <person name="Barry K."/>
            <person name="Schmutz J."/>
            <person name="Baker S.E."/>
            <person name="Ciuffetti L.M."/>
            <person name="Grigoriev I.V."/>
            <person name="Zhong S."/>
            <person name="Turgeon B.G."/>
        </authorList>
    </citation>
    <scope>NUCLEOTIDE SEQUENCE [LARGE SCALE GENOMIC DNA]</scope>
    <source>
        <strain evidence="2 3">FI3</strain>
    </source>
</reference>
<evidence type="ECO:0008006" key="4">
    <source>
        <dbReference type="Google" id="ProtNLM"/>
    </source>
</evidence>
<dbReference type="Proteomes" id="UP000054337">
    <property type="component" value="Unassembled WGS sequence"/>
</dbReference>
<organism evidence="2 3">
    <name type="scientific">Bipolaris victoriae (strain FI3)</name>
    <name type="common">Victoria blight of oats agent</name>
    <name type="synonym">Cochliobolus victoriae</name>
    <dbReference type="NCBI Taxonomy" id="930091"/>
    <lineage>
        <taxon>Eukaryota</taxon>
        <taxon>Fungi</taxon>
        <taxon>Dikarya</taxon>
        <taxon>Ascomycota</taxon>
        <taxon>Pezizomycotina</taxon>
        <taxon>Dothideomycetes</taxon>
        <taxon>Pleosporomycetidae</taxon>
        <taxon>Pleosporales</taxon>
        <taxon>Pleosporineae</taxon>
        <taxon>Pleosporaceae</taxon>
        <taxon>Bipolaris</taxon>
    </lineage>
</organism>
<dbReference type="GeneID" id="26256844"/>
<feature type="signal peptide" evidence="1">
    <location>
        <begin position="1"/>
        <end position="25"/>
    </location>
</feature>
<evidence type="ECO:0000256" key="1">
    <source>
        <dbReference type="SAM" id="SignalP"/>
    </source>
</evidence>
<feature type="chain" id="PRO_5004891534" description="Secreted protein" evidence="1">
    <location>
        <begin position="26"/>
        <end position="86"/>
    </location>
</feature>
<dbReference type="OrthoDB" id="10330857at2759"/>
<protein>
    <recommendedName>
        <fullName evidence="4">Secreted protein</fullName>
    </recommendedName>
</protein>
<sequence>MFISRCTGWVVQWAATLLFRWWKRGMFDVCLGKQRRYRSKSRSGRRPASTMCGRGAFSFLYAVNRLVSRGAMECPGALAREAGLGG</sequence>
<name>W7E7T1_BIPV3</name>
<evidence type="ECO:0000313" key="3">
    <source>
        <dbReference type="Proteomes" id="UP000054337"/>
    </source>
</evidence>
<proteinExistence type="predicted"/>